<dbReference type="EMBL" id="SRKZ01000003">
    <property type="protein sequence ID" value="TGD80750.1"/>
    <property type="molecule type" value="Genomic_DNA"/>
</dbReference>
<reference evidence="2 3" key="1">
    <citation type="submission" date="2019-04" db="EMBL/GenBank/DDBJ databases">
        <authorList>
            <person name="Feng G."/>
            <person name="Zhang J."/>
            <person name="Zhu H."/>
        </authorList>
    </citation>
    <scope>NUCLEOTIDE SEQUENCE [LARGE SCALE GENOMIC DNA]</scope>
    <source>
        <strain evidence="2 3">JCM 19491</strain>
    </source>
</reference>
<evidence type="ECO:0000313" key="3">
    <source>
        <dbReference type="Proteomes" id="UP000298284"/>
    </source>
</evidence>
<comment type="caution">
    <text evidence="2">The sequence shown here is derived from an EMBL/GenBank/DDBJ whole genome shotgun (WGS) entry which is preliminary data.</text>
</comment>
<feature type="chain" id="PRO_5021466700" evidence="1">
    <location>
        <begin position="22"/>
        <end position="481"/>
    </location>
</feature>
<accession>A0A4Z0MMW9</accession>
<evidence type="ECO:0000256" key="1">
    <source>
        <dbReference type="SAM" id="SignalP"/>
    </source>
</evidence>
<protein>
    <submittedName>
        <fullName evidence="2">Uncharacterized protein</fullName>
    </submittedName>
</protein>
<feature type="signal peptide" evidence="1">
    <location>
        <begin position="1"/>
        <end position="21"/>
    </location>
</feature>
<dbReference type="RefSeq" id="WP_135530893.1">
    <property type="nucleotide sequence ID" value="NZ_SRKZ01000003.1"/>
</dbReference>
<gene>
    <name evidence="2" type="ORF">EU557_13135</name>
</gene>
<proteinExistence type="predicted"/>
<dbReference type="OrthoDB" id="242612at2"/>
<organism evidence="2 3">
    <name type="scientific">Hymenobacter wooponensis</name>
    <dbReference type="NCBI Taxonomy" id="1525360"/>
    <lineage>
        <taxon>Bacteria</taxon>
        <taxon>Pseudomonadati</taxon>
        <taxon>Bacteroidota</taxon>
        <taxon>Cytophagia</taxon>
        <taxon>Cytophagales</taxon>
        <taxon>Hymenobacteraceae</taxon>
        <taxon>Hymenobacter</taxon>
    </lineage>
</organism>
<dbReference type="AlphaFoldDB" id="A0A4Z0MMW9"/>
<evidence type="ECO:0000313" key="2">
    <source>
        <dbReference type="EMBL" id="TGD80750.1"/>
    </source>
</evidence>
<name>A0A4Z0MMW9_9BACT</name>
<keyword evidence="1" id="KW-0732">Signal</keyword>
<keyword evidence="3" id="KW-1185">Reference proteome</keyword>
<sequence length="481" mass="54358">MQKLTVLLFLLLLGSTSSLLAQQVDYTFSAAKPITLDMVHAYLDRSAIVTDINELYPGSCYAQECPEQVLKMHAERTSLLKFVEHAKPKVIAGVGCWDVSQYLMGNDCRNWHMKICQEFAATIHAKEGCEDIILGASLDEVISSNIKPSGTHISIPAGLLAEFNRYNQQLFDGNPAFPNLAYPTKDDEEYPLLFNSADIMMTTSNKLVDINKDMAQLWYFFLAKNYIEAGYEMLRFGQVDLTGKNDSNHSKTYRLTRIIREYAKTHARRSHVLFNGGRVYYQDSICVFDVVSAPLRIQSEGYVPQKGGDTTAHDYGGRICESAPDYTARYGGRTAYFGSTAQVPIFFEFDNTGPQPWATTASSSIAPQQNILDACFPWGWDEITWFTKQSTPYQNRWLNYAYHKVKELANGHLAMPLRRPITEHDPASSLPLEQRPILQSLVTSYGAFNVTVPTFDFTCKTSSSRHHNLEIYDTIVQLWSE</sequence>
<dbReference type="Proteomes" id="UP000298284">
    <property type="component" value="Unassembled WGS sequence"/>
</dbReference>